<dbReference type="GO" id="GO:0005886">
    <property type="term" value="C:plasma membrane"/>
    <property type="evidence" value="ECO:0007669"/>
    <property type="project" value="TreeGrafter"/>
</dbReference>
<dbReference type="InterPro" id="IPR003848">
    <property type="entry name" value="DUF218"/>
</dbReference>
<dbReference type="Gene3D" id="3.40.50.620">
    <property type="entry name" value="HUPs"/>
    <property type="match status" value="1"/>
</dbReference>
<dbReference type="GO" id="GO:0000270">
    <property type="term" value="P:peptidoglycan metabolic process"/>
    <property type="evidence" value="ECO:0007669"/>
    <property type="project" value="TreeGrafter"/>
</dbReference>
<name>A0A916UM91_9BURK</name>
<protein>
    <recommendedName>
        <fullName evidence="2">DUF218 domain-containing protein</fullName>
    </recommendedName>
</protein>
<gene>
    <name evidence="3" type="ORF">GCM10011396_26910</name>
</gene>
<keyword evidence="4" id="KW-1185">Reference proteome</keyword>
<reference evidence="3" key="1">
    <citation type="journal article" date="2014" name="Int. J. Syst. Evol. Microbiol.">
        <title>Complete genome sequence of Corynebacterium casei LMG S-19264T (=DSM 44701T), isolated from a smear-ripened cheese.</title>
        <authorList>
            <consortium name="US DOE Joint Genome Institute (JGI-PGF)"/>
            <person name="Walter F."/>
            <person name="Albersmeier A."/>
            <person name="Kalinowski J."/>
            <person name="Ruckert C."/>
        </authorList>
    </citation>
    <scope>NUCLEOTIDE SEQUENCE</scope>
    <source>
        <strain evidence="3">CGMCC 1.10998</strain>
    </source>
</reference>
<dbReference type="Pfam" id="PF02698">
    <property type="entry name" value="DUF218"/>
    <property type="match status" value="1"/>
</dbReference>
<dbReference type="EMBL" id="BMED01000002">
    <property type="protein sequence ID" value="GGC78356.1"/>
    <property type="molecule type" value="Genomic_DNA"/>
</dbReference>
<keyword evidence="1" id="KW-0812">Transmembrane</keyword>
<sequence length="264" mass="28853">MSVSGVLYTAFRDLILPPASLLVLFALGFLIRKKFPRLSQILCVGSVSILFAISTDLGACLLGNPLENLEPPLRSAQGTGAQAIVVLTAGRVVDAPEYGGKDIPDYIGLARMRYTARLHRESSLPVLVTGGFGEQYGNDDSLAEIMASALEQDFSTPVRWKETDSVNTAQNAELSAKILLPAGVSRVLLITDAMHMHRAKLAFQQQGLQVVAAPTMFLNEYDLRWSCLVPTMGSLRRSYYAIYEWMGLILYKLSKAPQANAKIT</sequence>
<accession>A0A916UM91</accession>
<organism evidence="3 4">
    <name type="scientific">Undibacterium terreum</name>
    <dbReference type="NCBI Taxonomy" id="1224302"/>
    <lineage>
        <taxon>Bacteria</taxon>
        <taxon>Pseudomonadati</taxon>
        <taxon>Pseudomonadota</taxon>
        <taxon>Betaproteobacteria</taxon>
        <taxon>Burkholderiales</taxon>
        <taxon>Oxalobacteraceae</taxon>
        <taxon>Undibacterium</taxon>
    </lineage>
</organism>
<evidence type="ECO:0000313" key="3">
    <source>
        <dbReference type="EMBL" id="GGC78356.1"/>
    </source>
</evidence>
<dbReference type="AlphaFoldDB" id="A0A916UM91"/>
<proteinExistence type="predicted"/>
<dbReference type="Proteomes" id="UP000637423">
    <property type="component" value="Unassembled WGS sequence"/>
</dbReference>
<dbReference type="InterPro" id="IPR051599">
    <property type="entry name" value="Cell_Envelope_Assoc"/>
</dbReference>
<keyword evidence="1" id="KW-0472">Membrane</keyword>
<dbReference type="InterPro" id="IPR014729">
    <property type="entry name" value="Rossmann-like_a/b/a_fold"/>
</dbReference>
<feature type="domain" description="DUF218" evidence="2">
    <location>
        <begin position="82"/>
        <end position="247"/>
    </location>
</feature>
<feature type="transmembrane region" description="Helical" evidence="1">
    <location>
        <begin position="14"/>
        <end position="31"/>
    </location>
</feature>
<feature type="transmembrane region" description="Helical" evidence="1">
    <location>
        <begin position="43"/>
        <end position="66"/>
    </location>
</feature>
<dbReference type="PANTHER" id="PTHR30336:SF4">
    <property type="entry name" value="ENVELOPE BIOGENESIS FACTOR ELYC"/>
    <property type="match status" value="1"/>
</dbReference>
<dbReference type="PANTHER" id="PTHR30336">
    <property type="entry name" value="INNER MEMBRANE PROTEIN, PROBABLE PERMEASE"/>
    <property type="match status" value="1"/>
</dbReference>
<dbReference type="CDD" id="cd06259">
    <property type="entry name" value="YdcF-like"/>
    <property type="match status" value="1"/>
</dbReference>
<comment type="caution">
    <text evidence="3">The sequence shown here is derived from an EMBL/GenBank/DDBJ whole genome shotgun (WGS) entry which is preliminary data.</text>
</comment>
<dbReference type="GO" id="GO:0043164">
    <property type="term" value="P:Gram-negative-bacterium-type cell wall biogenesis"/>
    <property type="evidence" value="ECO:0007669"/>
    <property type="project" value="TreeGrafter"/>
</dbReference>
<reference evidence="3" key="2">
    <citation type="submission" date="2020-09" db="EMBL/GenBank/DDBJ databases">
        <authorList>
            <person name="Sun Q."/>
            <person name="Zhou Y."/>
        </authorList>
    </citation>
    <scope>NUCLEOTIDE SEQUENCE</scope>
    <source>
        <strain evidence="3">CGMCC 1.10998</strain>
    </source>
</reference>
<evidence type="ECO:0000259" key="2">
    <source>
        <dbReference type="Pfam" id="PF02698"/>
    </source>
</evidence>
<keyword evidence="1" id="KW-1133">Transmembrane helix</keyword>
<dbReference type="RefSeq" id="WP_188566524.1">
    <property type="nucleotide sequence ID" value="NZ_BMED01000002.1"/>
</dbReference>
<evidence type="ECO:0000313" key="4">
    <source>
        <dbReference type="Proteomes" id="UP000637423"/>
    </source>
</evidence>
<evidence type="ECO:0000256" key="1">
    <source>
        <dbReference type="SAM" id="Phobius"/>
    </source>
</evidence>